<dbReference type="SUPFAM" id="SSF54593">
    <property type="entry name" value="Glyoxalase/Bleomycin resistance protein/Dihydroxybiphenyl dioxygenase"/>
    <property type="match status" value="1"/>
</dbReference>
<feature type="domain" description="VOC" evidence="1">
    <location>
        <begin position="1"/>
        <end position="128"/>
    </location>
</feature>
<dbReference type="PANTHER" id="PTHR35006:SF4">
    <property type="entry name" value="BLR7706 PROTEIN"/>
    <property type="match status" value="1"/>
</dbReference>
<protein>
    <submittedName>
        <fullName evidence="2">VOC family protein</fullName>
    </submittedName>
</protein>
<evidence type="ECO:0000313" key="2">
    <source>
        <dbReference type="EMBL" id="MBN6102085.1"/>
    </source>
</evidence>
<evidence type="ECO:0000313" key="3">
    <source>
        <dbReference type="Proteomes" id="UP000695802"/>
    </source>
</evidence>
<organism evidence="2 3">
    <name type="scientific">Xanthomonas bonasiae</name>
    <dbReference type="NCBI Taxonomy" id="2810351"/>
    <lineage>
        <taxon>Bacteria</taxon>
        <taxon>Pseudomonadati</taxon>
        <taxon>Pseudomonadota</taxon>
        <taxon>Gammaproteobacteria</taxon>
        <taxon>Lysobacterales</taxon>
        <taxon>Lysobacteraceae</taxon>
        <taxon>Xanthomonas</taxon>
    </lineage>
</organism>
<dbReference type="InterPro" id="IPR029068">
    <property type="entry name" value="Glyas_Bleomycin-R_OHBP_Dase"/>
</dbReference>
<dbReference type="PANTHER" id="PTHR35006">
    <property type="entry name" value="GLYOXALASE FAMILY PROTEIN (AFU_ORTHOLOGUE AFUA_5G14830)"/>
    <property type="match status" value="1"/>
</dbReference>
<accession>A0ABS3B3D3</accession>
<dbReference type="Gene3D" id="3.10.180.10">
    <property type="entry name" value="2,3-Dihydroxybiphenyl 1,2-Dioxygenase, domain 1"/>
    <property type="match status" value="1"/>
</dbReference>
<name>A0ABS3B3D3_9XANT</name>
<evidence type="ECO:0000259" key="1">
    <source>
        <dbReference type="PROSITE" id="PS51819"/>
    </source>
</evidence>
<reference evidence="2 3" key="1">
    <citation type="submission" date="2021-02" db="EMBL/GenBank/DDBJ databases">
        <title>Taxonomically Unique Crown Gall-Associated Xanthomonas Stains Have Deficiency in Virulence Repertories.</title>
        <authorList>
            <person name="Mafakheri H."/>
            <person name="Taghavi S.M."/>
            <person name="Dimkic I."/>
            <person name="Nemanja K."/>
            <person name="Osdaghi E."/>
        </authorList>
    </citation>
    <scope>NUCLEOTIDE SEQUENCE [LARGE SCALE GENOMIC DNA]</scope>
    <source>
        <strain evidence="2 3">FX4</strain>
    </source>
</reference>
<dbReference type="CDD" id="cd07262">
    <property type="entry name" value="VOC_like"/>
    <property type="match status" value="1"/>
</dbReference>
<dbReference type="EMBL" id="JAFIWB010000005">
    <property type="protein sequence ID" value="MBN6102085.1"/>
    <property type="molecule type" value="Genomic_DNA"/>
</dbReference>
<dbReference type="PROSITE" id="PS51819">
    <property type="entry name" value="VOC"/>
    <property type="match status" value="1"/>
</dbReference>
<comment type="caution">
    <text evidence="2">The sequence shown here is derived from an EMBL/GenBank/DDBJ whole genome shotgun (WGS) entry which is preliminary data.</text>
</comment>
<keyword evidence="3" id="KW-1185">Reference proteome</keyword>
<dbReference type="InterPro" id="IPR004360">
    <property type="entry name" value="Glyas_Fos-R_dOase_dom"/>
</dbReference>
<dbReference type="Pfam" id="PF00903">
    <property type="entry name" value="Glyoxalase"/>
    <property type="match status" value="1"/>
</dbReference>
<dbReference type="Proteomes" id="UP000695802">
    <property type="component" value="Unassembled WGS sequence"/>
</dbReference>
<gene>
    <name evidence="2" type="ORF">JR064_07900</name>
</gene>
<proteinExistence type="predicted"/>
<dbReference type="InterPro" id="IPR037523">
    <property type="entry name" value="VOC_core"/>
</dbReference>
<sequence length="131" mass="13759">MHHISLGVSEIERSARFYDAALLPLGYVRVGEDLTPGDDDQAVGYGTPGSGDKLAIKLRSADARAPGPGFHLASSADTHAAVDAFHAAALCNGGQDNGAPGLRPDYRDSHYAAFVVDPDGHRLEAVLNPMH</sequence>